<gene>
    <name evidence="4" type="ORF">CCACVL1_19715</name>
</gene>
<dbReference type="OMA" id="GNGCSIM"/>
<name>A0A1R3HFC4_COCAP</name>
<dbReference type="InterPro" id="IPR002048">
    <property type="entry name" value="EF_hand_dom"/>
</dbReference>
<accession>A0A1R3HFC4</accession>
<dbReference type="PROSITE" id="PS50222">
    <property type="entry name" value="EF_HAND_2"/>
    <property type="match status" value="2"/>
</dbReference>
<organism evidence="4 5">
    <name type="scientific">Corchorus capsularis</name>
    <name type="common">Jute</name>
    <dbReference type="NCBI Taxonomy" id="210143"/>
    <lineage>
        <taxon>Eukaryota</taxon>
        <taxon>Viridiplantae</taxon>
        <taxon>Streptophyta</taxon>
        <taxon>Embryophyta</taxon>
        <taxon>Tracheophyta</taxon>
        <taxon>Spermatophyta</taxon>
        <taxon>Magnoliopsida</taxon>
        <taxon>eudicotyledons</taxon>
        <taxon>Gunneridae</taxon>
        <taxon>Pentapetalae</taxon>
        <taxon>rosids</taxon>
        <taxon>malvids</taxon>
        <taxon>Malvales</taxon>
        <taxon>Malvaceae</taxon>
        <taxon>Grewioideae</taxon>
        <taxon>Apeibeae</taxon>
        <taxon>Corchorus</taxon>
    </lineage>
</organism>
<dbReference type="CDD" id="cd00051">
    <property type="entry name" value="EFh"/>
    <property type="match status" value="1"/>
</dbReference>
<dbReference type="InterPro" id="IPR001751">
    <property type="entry name" value="S100/CaBP7/8-like_CS"/>
</dbReference>
<dbReference type="InterPro" id="IPR018247">
    <property type="entry name" value="EF_Hand_1_Ca_BS"/>
</dbReference>
<keyword evidence="5" id="KW-1185">Reference proteome</keyword>
<evidence type="ECO:0000313" key="4">
    <source>
        <dbReference type="EMBL" id="OMO68995.1"/>
    </source>
</evidence>
<dbReference type="PROSITE" id="PS00303">
    <property type="entry name" value="S100_CABP"/>
    <property type="match status" value="1"/>
</dbReference>
<dbReference type="Pfam" id="PF13499">
    <property type="entry name" value="EF-hand_7"/>
    <property type="match status" value="1"/>
</dbReference>
<evidence type="ECO:0000256" key="1">
    <source>
        <dbReference type="ARBA" id="ARBA00022837"/>
    </source>
</evidence>
<protein>
    <submittedName>
        <fullName evidence="4">Calcium-binding EF-hand</fullName>
    </submittedName>
</protein>
<feature type="region of interest" description="Disordered" evidence="2">
    <location>
        <begin position="152"/>
        <end position="179"/>
    </location>
</feature>
<dbReference type="SUPFAM" id="SSF47473">
    <property type="entry name" value="EF-hand"/>
    <property type="match status" value="1"/>
</dbReference>
<dbReference type="SMART" id="SM00054">
    <property type="entry name" value="EFh"/>
    <property type="match status" value="2"/>
</dbReference>
<dbReference type="Proteomes" id="UP000188268">
    <property type="component" value="Unassembled WGS sequence"/>
</dbReference>
<dbReference type="Gramene" id="OMO68995">
    <property type="protein sequence ID" value="OMO68995"/>
    <property type="gene ID" value="CCACVL1_19715"/>
</dbReference>
<dbReference type="EMBL" id="AWWV01012120">
    <property type="protein sequence ID" value="OMO68995.1"/>
    <property type="molecule type" value="Genomic_DNA"/>
</dbReference>
<dbReference type="Gene3D" id="1.10.238.10">
    <property type="entry name" value="EF-hand"/>
    <property type="match status" value="1"/>
</dbReference>
<dbReference type="PROSITE" id="PS00018">
    <property type="entry name" value="EF_HAND_1"/>
    <property type="match status" value="2"/>
</dbReference>
<evidence type="ECO:0000313" key="5">
    <source>
        <dbReference type="Proteomes" id="UP000188268"/>
    </source>
</evidence>
<dbReference type="InterPro" id="IPR011992">
    <property type="entry name" value="EF-hand-dom_pair"/>
</dbReference>
<sequence length="179" mass="20436">MAYYAHLPQSRKDEAIEYFESLDIDGDGEIDVNEFMGWVKQRGLITSMRDDSFISLFKALDKDKNGSLDYGEFLTFFYLMESGRIMEFCGGCGAFLKGVFFTCLECFNSGIASSDVCCSCYRNNNFKHHHYDATFVDSHALLLAIWRQKHRSASASEPPRSHPPGTRQVEIIDGQERLR</sequence>
<evidence type="ECO:0000259" key="3">
    <source>
        <dbReference type="PROSITE" id="PS50222"/>
    </source>
</evidence>
<proteinExistence type="predicted"/>
<evidence type="ECO:0000256" key="2">
    <source>
        <dbReference type="SAM" id="MobiDB-lite"/>
    </source>
</evidence>
<dbReference type="OrthoDB" id="956291at2759"/>
<comment type="caution">
    <text evidence="4">The sequence shown here is derived from an EMBL/GenBank/DDBJ whole genome shotgun (WGS) entry which is preliminary data.</text>
</comment>
<dbReference type="GO" id="GO:0005509">
    <property type="term" value="F:calcium ion binding"/>
    <property type="evidence" value="ECO:0007669"/>
    <property type="project" value="InterPro"/>
</dbReference>
<feature type="domain" description="EF-hand" evidence="3">
    <location>
        <begin position="48"/>
        <end position="83"/>
    </location>
</feature>
<dbReference type="SUPFAM" id="SSF57850">
    <property type="entry name" value="RING/U-box"/>
    <property type="match status" value="1"/>
</dbReference>
<keyword evidence="1" id="KW-0106">Calcium</keyword>
<reference evidence="4 5" key="1">
    <citation type="submission" date="2013-09" db="EMBL/GenBank/DDBJ databases">
        <title>Corchorus capsularis genome sequencing.</title>
        <authorList>
            <person name="Alam M."/>
            <person name="Haque M.S."/>
            <person name="Islam M.S."/>
            <person name="Emdad E.M."/>
            <person name="Islam M.M."/>
            <person name="Ahmed B."/>
            <person name="Halim A."/>
            <person name="Hossen Q.M.M."/>
            <person name="Hossain M.Z."/>
            <person name="Ahmed R."/>
            <person name="Khan M.M."/>
            <person name="Islam R."/>
            <person name="Rashid M.M."/>
            <person name="Khan S.A."/>
            <person name="Rahman M.S."/>
            <person name="Alam M."/>
        </authorList>
    </citation>
    <scope>NUCLEOTIDE SEQUENCE [LARGE SCALE GENOMIC DNA]</scope>
    <source>
        <strain evidence="5">cv. CVL-1</strain>
        <tissue evidence="4">Whole seedling</tissue>
    </source>
</reference>
<feature type="domain" description="EF-hand" evidence="3">
    <location>
        <begin position="10"/>
        <end position="45"/>
    </location>
</feature>
<dbReference type="AlphaFoldDB" id="A0A1R3HFC4"/>